<dbReference type="GO" id="GO:0016616">
    <property type="term" value="F:oxidoreductase activity, acting on the CH-OH group of donors, NAD or NADP as acceptor"/>
    <property type="evidence" value="ECO:0007669"/>
    <property type="project" value="UniProtKB-ARBA"/>
</dbReference>
<keyword evidence="5" id="KW-0560">Oxidoreductase</keyword>
<evidence type="ECO:0000256" key="3">
    <source>
        <dbReference type="ARBA" id="ARBA00022723"/>
    </source>
</evidence>
<dbReference type="Gene3D" id="3.40.50.720">
    <property type="entry name" value="NAD(P)-binding Rossmann-like Domain"/>
    <property type="match status" value="1"/>
</dbReference>
<dbReference type="InterPro" id="IPR036291">
    <property type="entry name" value="NAD(P)-bd_dom_sf"/>
</dbReference>
<keyword evidence="9" id="KW-1185">Reference proteome</keyword>
<dbReference type="AlphaFoldDB" id="A0A1X0WKU5"/>
<evidence type="ECO:0000256" key="5">
    <source>
        <dbReference type="ARBA" id="ARBA00023002"/>
    </source>
</evidence>
<protein>
    <submittedName>
        <fullName evidence="8">Alcohol dehydrogenase</fullName>
    </submittedName>
</protein>
<dbReference type="Pfam" id="PF00107">
    <property type="entry name" value="ADH_zinc_N"/>
    <property type="match status" value="1"/>
</dbReference>
<dbReference type="RefSeq" id="WP_017491557.1">
    <property type="nucleotide sequence ID" value="NZ_CP049603.1"/>
</dbReference>
<comment type="caution">
    <text evidence="8">The sequence shown here is derived from an EMBL/GenBank/DDBJ whole genome shotgun (WGS) entry which is preliminary data.</text>
</comment>
<evidence type="ECO:0000256" key="6">
    <source>
        <dbReference type="RuleBase" id="RU361277"/>
    </source>
</evidence>
<dbReference type="Proteomes" id="UP000192536">
    <property type="component" value="Unassembled WGS sequence"/>
</dbReference>
<organism evidence="8 9">
    <name type="scientific">Rouxiella badensis</name>
    <dbReference type="NCBI Taxonomy" id="1646377"/>
    <lineage>
        <taxon>Bacteria</taxon>
        <taxon>Pseudomonadati</taxon>
        <taxon>Pseudomonadota</taxon>
        <taxon>Gammaproteobacteria</taxon>
        <taxon>Enterobacterales</taxon>
        <taxon>Yersiniaceae</taxon>
        <taxon>Rouxiella</taxon>
    </lineage>
</organism>
<dbReference type="InterPro" id="IPR011032">
    <property type="entry name" value="GroES-like_sf"/>
</dbReference>
<feature type="domain" description="Enoyl reductase (ER)" evidence="7">
    <location>
        <begin position="16"/>
        <end position="347"/>
    </location>
</feature>
<name>A0A1X0WKU5_9GAMM</name>
<dbReference type="InterPro" id="IPR013154">
    <property type="entry name" value="ADH-like_N"/>
</dbReference>
<dbReference type="PANTHER" id="PTHR43350">
    <property type="entry name" value="NAD-DEPENDENT ALCOHOL DEHYDROGENASE"/>
    <property type="match status" value="1"/>
</dbReference>
<dbReference type="CDD" id="cd08278">
    <property type="entry name" value="benzyl_alcohol_DH"/>
    <property type="match status" value="1"/>
</dbReference>
<dbReference type="PROSITE" id="PS00059">
    <property type="entry name" value="ADH_ZINC"/>
    <property type="match status" value="1"/>
</dbReference>
<evidence type="ECO:0000256" key="2">
    <source>
        <dbReference type="ARBA" id="ARBA00008072"/>
    </source>
</evidence>
<dbReference type="STRING" id="1646377.BS640_00285"/>
<sequence length="350" mass="37583">MSNVTQPRAVNAAVVNSHHHMDFHQIQLAAPLENEVGVRIVACGICHTDLGFMTEGAILGHEGAGVVEQVGSAVKSVKPGDHVLLSYQSCGVCAECQDRHPYNCEHFSKLNFGFQRIDGTSAYPEGVQGHFFGQSAFADYCLVTEQNLVKVAPELPLNVLAPLGCGIQTGAGTVFNTLKVKPGESLMVMGTGAVGLAAIMAAKIAGAKTIIAVDREPRRLALARKLGATESINSDEENYLATLCPHLDYVIDTTGISHLDELGQDVLKEGGTLVRLAGIAGEPLTRGRKAISVIQGDSVAQDFLPKLIEYWQQGRFPLEQMITFYDFDDINRALKEANNGSAVKAVLVWE</sequence>
<evidence type="ECO:0000256" key="4">
    <source>
        <dbReference type="ARBA" id="ARBA00022833"/>
    </source>
</evidence>
<dbReference type="EMBL" id="MRWE01000001">
    <property type="protein sequence ID" value="ORJ27397.1"/>
    <property type="molecule type" value="Genomic_DNA"/>
</dbReference>
<evidence type="ECO:0000259" key="7">
    <source>
        <dbReference type="SMART" id="SM00829"/>
    </source>
</evidence>
<keyword evidence="4 6" id="KW-0862">Zinc</keyword>
<dbReference type="Gene3D" id="3.90.180.10">
    <property type="entry name" value="Medium-chain alcohol dehydrogenases, catalytic domain"/>
    <property type="match status" value="1"/>
</dbReference>
<dbReference type="SUPFAM" id="SSF51735">
    <property type="entry name" value="NAD(P)-binding Rossmann-fold domains"/>
    <property type="match status" value="1"/>
</dbReference>
<evidence type="ECO:0000313" key="8">
    <source>
        <dbReference type="EMBL" id="ORJ27397.1"/>
    </source>
</evidence>
<dbReference type="SMART" id="SM00829">
    <property type="entry name" value="PKS_ER"/>
    <property type="match status" value="1"/>
</dbReference>
<dbReference type="InterPro" id="IPR020843">
    <property type="entry name" value="ER"/>
</dbReference>
<dbReference type="GO" id="GO:0008270">
    <property type="term" value="F:zinc ion binding"/>
    <property type="evidence" value="ECO:0007669"/>
    <property type="project" value="InterPro"/>
</dbReference>
<comment type="cofactor">
    <cofactor evidence="1 6">
        <name>Zn(2+)</name>
        <dbReference type="ChEBI" id="CHEBI:29105"/>
    </cofactor>
</comment>
<dbReference type="Pfam" id="PF08240">
    <property type="entry name" value="ADH_N"/>
    <property type="match status" value="1"/>
</dbReference>
<accession>A0A1X0WKU5</accession>
<dbReference type="SUPFAM" id="SSF50129">
    <property type="entry name" value="GroES-like"/>
    <property type="match status" value="1"/>
</dbReference>
<keyword evidence="3 6" id="KW-0479">Metal-binding</keyword>
<comment type="similarity">
    <text evidence="2 6">Belongs to the zinc-containing alcohol dehydrogenase family.</text>
</comment>
<proteinExistence type="inferred from homology"/>
<evidence type="ECO:0000256" key="1">
    <source>
        <dbReference type="ARBA" id="ARBA00001947"/>
    </source>
</evidence>
<reference evidence="8 9" key="1">
    <citation type="journal article" date="2017" name="Int. J. Syst. Evol. Microbiol.">
        <title>Rouxiella badensis sp. nov. and Rouxiella silvae sp. nov. isolated from peat bog soil in Germany and emendation of the genus description.</title>
        <authorList>
            <person name="Le Fleche-Mateos A."/>
            <person name="Kugler J.H."/>
            <person name="Hansen S.H."/>
            <person name="Syldatk C."/>
            <person name="Hausmann R."/>
            <person name="Lomprez F."/>
            <person name="Vandenbogaert M."/>
            <person name="Manuguerra J.C."/>
            <person name="Grimont P.A."/>
        </authorList>
    </citation>
    <scope>NUCLEOTIDE SEQUENCE [LARGE SCALE GENOMIC DNA]</scope>
    <source>
        <strain evidence="8 9">DSM 100043</strain>
    </source>
</reference>
<gene>
    <name evidence="8" type="ORF">BS640_00285</name>
</gene>
<dbReference type="InterPro" id="IPR013149">
    <property type="entry name" value="ADH-like_C"/>
</dbReference>
<dbReference type="PANTHER" id="PTHR43350:SF2">
    <property type="entry name" value="GROES-LIKE ZINC-BINDING ALCOHOL DEHYDROGENASE FAMILY PROTEIN"/>
    <property type="match status" value="1"/>
</dbReference>
<dbReference type="InterPro" id="IPR002328">
    <property type="entry name" value="ADH_Zn_CS"/>
</dbReference>
<evidence type="ECO:0000313" key="9">
    <source>
        <dbReference type="Proteomes" id="UP000192536"/>
    </source>
</evidence>